<proteinExistence type="predicted"/>
<dbReference type="InterPro" id="IPR046275">
    <property type="entry name" value="DUF6308"/>
</dbReference>
<organism evidence="1 2">
    <name type="scientific">Mycolicibacter heraklionensis</name>
    <dbReference type="NCBI Taxonomy" id="512402"/>
    <lineage>
        <taxon>Bacteria</taxon>
        <taxon>Bacillati</taxon>
        <taxon>Actinomycetota</taxon>
        <taxon>Actinomycetes</taxon>
        <taxon>Mycobacteriales</taxon>
        <taxon>Mycobacteriaceae</taxon>
        <taxon>Mycolicibacter</taxon>
    </lineage>
</organism>
<evidence type="ECO:0000313" key="2">
    <source>
        <dbReference type="Proteomes" id="UP000036464"/>
    </source>
</evidence>
<protein>
    <submittedName>
        <fullName evidence="1">Uncharacterized protein</fullName>
    </submittedName>
</protein>
<dbReference type="Proteomes" id="UP000036464">
    <property type="component" value="Unassembled WGS sequence"/>
</dbReference>
<reference evidence="1 2" key="1">
    <citation type="submission" date="2015-05" db="EMBL/GenBank/DDBJ databases">
        <title>Genome sequence of Mycobacterium heraklionense Davo strain.</title>
        <authorList>
            <person name="Greninger A.L."/>
            <person name="Cunningham G."/>
            <person name="Miller S."/>
        </authorList>
    </citation>
    <scope>NUCLEOTIDE SEQUENCE [LARGE SCALE GENOMIC DNA]</scope>
    <source>
        <strain evidence="1 2">Davo</strain>
    </source>
</reference>
<comment type="caution">
    <text evidence="1">The sequence shown here is derived from an EMBL/GenBank/DDBJ whole genome shotgun (WGS) entry which is preliminary data.</text>
</comment>
<dbReference type="Pfam" id="PF19827">
    <property type="entry name" value="DUF6308"/>
    <property type="match status" value="1"/>
</dbReference>
<keyword evidence="2" id="KW-1185">Reference proteome</keyword>
<dbReference type="EMBL" id="LDPO01000006">
    <property type="protein sequence ID" value="KLO29445.1"/>
    <property type="molecule type" value="Genomic_DNA"/>
</dbReference>
<gene>
    <name evidence="1" type="ORF">ABW16_10080</name>
</gene>
<evidence type="ECO:0000313" key="1">
    <source>
        <dbReference type="EMBL" id="KLO29445.1"/>
    </source>
</evidence>
<sequence length="209" mass="23377">MPSVLQEEFADQAVELLRQYRQEYTGWHFETLGHPWNDPATVNTVTAADLLALNTLSVQGSAWASIAILGTDLAQEFTELLEQISPDLDLVDATDAHLGQGSPADRLWKLCRPDGARWKHFGPVTTSKLLARKRPRLLPIYDSVVGAQYGLKDARGLWFGMREALLADNRRLHNHAVELHRAADLPETVTPLRVIDIVVWMHGSLTQPD</sequence>
<name>A0ABR5FGI0_9MYCO</name>
<accession>A0ABR5FGI0</accession>